<reference evidence="9" key="1">
    <citation type="submission" date="2019-12" db="UniProtKB">
        <authorList>
            <consortium name="WormBaseParasite"/>
        </authorList>
    </citation>
    <scope>IDENTIFICATION</scope>
</reference>
<comment type="similarity">
    <text evidence="2 6">Belongs to the YIP1 family.</text>
</comment>
<dbReference type="GO" id="GO:0016192">
    <property type="term" value="P:vesicle-mediated transport"/>
    <property type="evidence" value="ECO:0007669"/>
    <property type="project" value="InterPro"/>
</dbReference>
<keyword evidence="5 6" id="KW-0472">Membrane</keyword>
<comment type="subcellular location">
    <subcellularLocation>
        <location evidence="6">Golgi apparatus membrane</location>
        <topology evidence="6">Multi-pass membrane protein</topology>
    </subcellularLocation>
    <subcellularLocation>
        <location evidence="1">Membrane</location>
        <topology evidence="1">Multi-pass membrane protein</topology>
    </subcellularLocation>
</comment>
<dbReference type="Pfam" id="PF04893">
    <property type="entry name" value="Yip1"/>
    <property type="match status" value="1"/>
</dbReference>
<evidence type="ECO:0000256" key="1">
    <source>
        <dbReference type="ARBA" id="ARBA00004141"/>
    </source>
</evidence>
<evidence type="ECO:0000259" key="7">
    <source>
        <dbReference type="Pfam" id="PF04893"/>
    </source>
</evidence>
<protein>
    <recommendedName>
        <fullName evidence="6">Protein YIPF</fullName>
    </recommendedName>
</protein>
<dbReference type="STRING" id="70415.A0A5S6Q5Q9"/>
<evidence type="ECO:0000256" key="3">
    <source>
        <dbReference type="ARBA" id="ARBA00022692"/>
    </source>
</evidence>
<dbReference type="AlphaFoldDB" id="A0A5S6Q5Q9"/>
<accession>A0A5S6Q5Q9</accession>
<dbReference type="GO" id="GO:0031267">
    <property type="term" value="F:small GTPase binding"/>
    <property type="evidence" value="ECO:0007669"/>
    <property type="project" value="InterPro"/>
</dbReference>
<feature type="domain" description="Yip1" evidence="7">
    <location>
        <begin position="81"/>
        <end position="241"/>
    </location>
</feature>
<evidence type="ECO:0000256" key="5">
    <source>
        <dbReference type="ARBA" id="ARBA00023136"/>
    </source>
</evidence>
<feature type="transmembrane region" description="Helical" evidence="6">
    <location>
        <begin position="164"/>
        <end position="187"/>
    </location>
</feature>
<evidence type="ECO:0000256" key="4">
    <source>
        <dbReference type="ARBA" id="ARBA00022989"/>
    </source>
</evidence>
<dbReference type="Proteomes" id="UP000046395">
    <property type="component" value="Unassembled WGS sequence"/>
</dbReference>
<sequence length="264" mass="29645">MTHELEFQDFPPDVAATVRPNAPVRDEGANAGGLFTPELAEKSPPLFSVQFCQQFFDVDTAVVVSRVLYSMVPRLNTNFIAQRIRPHPDLYGPFWIALTLLFTACVGNQLGEMFNTAHGTGTTHHAVLNFRIVTLMASVIFAYAFLVPGIFIVFFVWRNIDDMYTLVELICSYGYSLAVFVPISLLWAINVQWFRWTLTLFGVFLSGSVLLLSIWPVVRKHSRLTSLGVLTCIFATHLAMAIFLMVCTEISTSPVDVVTKQRQQ</sequence>
<dbReference type="PANTHER" id="PTHR12822">
    <property type="entry name" value="PROTEIN YIPF"/>
    <property type="match status" value="1"/>
</dbReference>
<dbReference type="WBParaSite" id="TMUE_1000002601.1">
    <property type="protein sequence ID" value="TMUE_1000002601.1"/>
    <property type="gene ID" value="WBGene00288183"/>
</dbReference>
<evidence type="ECO:0000313" key="9">
    <source>
        <dbReference type="WBParaSite" id="TMUE_1000002601.1"/>
    </source>
</evidence>
<dbReference type="InterPro" id="IPR039765">
    <property type="entry name" value="Yip5/YIPF1/YIPF2"/>
</dbReference>
<dbReference type="InterPro" id="IPR006977">
    <property type="entry name" value="Yip1_dom"/>
</dbReference>
<evidence type="ECO:0000256" key="2">
    <source>
        <dbReference type="ARBA" id="ARBA00010596"/>
    </source>
</evidence>
<feature type="transmembrane region" description="Helical" evidence="6">
    <location>
        <begin position="130"/>
        <end position="157"/>
    </location>
</feature>
<feature type="transmembrane region" description="Helical" evidence="6">
    <location>
        <begin position="227"/>
        <end position="246"/>
    </location>
</feature>
<keyword evidence="4 6" id="KW-1133">Transmembrane helix</keyword>
<feature type="transmembrane region" description="Helical" evidence="6">
    <location>
        <begin position="90"/>
        <end position="110"/>
    </location>
</feature>
<evidence type="ECO:0000313" key="8">
    <source>
        <dbReference type="Proteomes" id="UP000046395"/>
    </source>
</evidence>
<feature type="transmembrane region" description="Helical" evidence="6">
    <location>
        <begin position="193"/>
        <end position="215"/>
    </location>
</feature>
<proteinExistence type="inferred from homology"/>
<organism evidence="8 9">
    <name type="scientific">Trichuris muris</name>
    <name type="common">Mouse whipworm</name>
    <dbReference type="NCBI Taxonomy" id="70415"/>
    <lineage>
        <taxon>Eukaryota</taxon>
        <taxon>Metazoa</taxon>
        <taxon>Ecdysozoa</taxon>
        <taxon>Nematoda</taxon>
        <taxon>Enoplea</taxon>
        <taxon>Dorylaimia</taxon>
        <taxon>Trichinellida</taxon>
        <taxon>Trichuridae</taxon>
        <taxon>Trichuris</taxon>
    </lineage>
</organism>
<dbReference type="PANTHER" id="PTHR12822:SF2">
    <property type="entry name" value="PROTEIN YIPF"/>
    <property type="match status" value="1"/>
</dbReference>
<evidence type="ECO:0000256" key="6">
    <source>
        <dbReference type="RuleBase" id="RU361264"/>
    </source>
</evidence>
<keyword evidence="3 6" id="KW-0812">Transmembrane</keyword>
<name>A0A5S6Q5Q9_TRIMR</name>
<keyword evidence="8" id="KW-1185">Reference proteome</keyword>
<dbReference type="GO" id="GO:0000139">
    <property type="term" value="C:Golgi membrane"/>
    <property type="evidence" value="ECO:0007669"/>
    <property type="project" value="UniProtKB-SubCell"/>
</dbReference>